<dbReference type="OMA" id="CIVERDN"/>
<dbReference type="InterPro" id="IPR012337">
    <property type="entry name" value="RNaseH-like_sf"/>
</dbReference>
<evidence type="ECO:0000259" key="1">
    <source>
        <dbReference type="Pfam" id="PF05699"/>
    </source>
</evidence>
<dbReference type="InterPro" id="IPR008906">
    <property type="entry name" value="HATC_C_dom"/>
</dbReference>
<dbReference type="AlphaFoldDB" id="A0A3Q7G495"/>
<dbReference type="GO" id="GO:0046983">
    <property type="term" value="F:protein dimerization activity"/>
    <property type="evidence" value="ECO:0007669"/>
    <property type="project" value="InterPro"/>
</dbReference>
<reference evidence="2" key="2">
    <citation type="submission" date="2019-01" db="UniProtKB">
        <authorList>
            <consortium name="EnsemblPlants"/>
        </authorList>
    </citation>
    <scope>IDENTIFICATION</scope>
    <source>
        <strain evidence="2">cv. Heinz 1706</strain>
    </source>
</reference>
<dbReference type="PANTHER" id="PTHR23272">
    <property type="entry name" value="BED FINGER-RELATED"/>
    <property type="match status" value="1"/>
</dbReference>
<sequence>MIFIASVLDPRNKFVITWEKTGNVVNTKVEAYLRNLFAIYVSKYEKGFKSQASSSDSSDSSASGISQNVSNSLRTKLHMKKQKNNSGSFGVKSWLDKYLLEDQEPEFGDFDILSWWKVNSPRFSVLSQLARDVLAIPMSSVASECPFSTDGRILDPFRSSLTPKCVQCLICVQDWLRQETKPICVEESPRVKTMKK</sequence>
<evidence type="ECO:0000313" key="2">
    <source>
        <dbReference type="EnsemblPlants" id="Solyc04g051423.1.1"/>
    </source>
</evidence>
<dbReference type="Gramene" id="Solyc04g051423.1.1">
    <property type="protein sequence ID" value="Solyc04g051423.1.1"/>
    <property type="gene ID" value="Solyc04g051423.1"/>
</dbReference>
<dbReference type="EnsemblPlants" id="Solyc04g051423.1.1">
    <property type="protein sequence ID" value="Solyc04g051423.1.1"/>
    <property type="gene ID" value="Solyc04g051423.1"/>
</dbReference>
<dbReference type="PANTHER" id="PTHR23272:SF168">
    <property type="entry name" value="HAT-LIKE TRANSPOSASE RNASE-H FOLD DOMAIN-CONTAINING PROTEIN"/>
    <property type="match status" value="1"/>
</dbReference>
<dbReference type="InParanoid" id="A0A3Q7G495"/>
<organism evidence="2">
    <name type="scientific">Solanum lycopersicum</name>
    <name type="common">Tomato</name>
    <name type="synonym">Lycopersicon esculentum</name>
    <dbReference type="NCBI Taxonomy" id="4081"/>
    <lineage>
        <taxon>Eukaryota</taxon>
        <taxon>Viridiplantae</taxon>
        <taxon>Streptophyta</taxon>
        <taxon>Embryophyta</taxon>
        <taxon>Tracheophyta</taxon>
        <taxon>Spermatophyta</taxon>
        <taxon>Magnoliopsida</taxon>
        <taxon>eudicotyledons</taxon>
        <taxon>Gunneridae</taxon>
        <taxon>Pentapetalae</taxon>
        <taxon>asterids</taxon>
        <taxon>lamiids</taxon>
        <taxon>Solanales</taxon>
        <taxon>Solanaceae</taxon>
        <taxon>Solanoideae</taxon>
        <taxon>Solaneae</taxon>
        <taxon>Solanum</taxon>
        <taxon>Solanum subgen. Lycopersicon</taxon>
    </lineage>
</organism>
<proteinExistence type="predicted"/>
<evidence type="ECO:0000313" key="3">
    <source>
        <dbReference type="Proteomes" id="UP000004994"/>
    </source>
</evidence>
<dbReference type="Proteomes" id="UP000004994">
    <property type="component" value="Chromosome 4"/>
</dbReference>
<name>A0A3Q7G495_SOLLC</name>
<dbReference type="Pfam" id="PF05699">
    <property type="entry name" value="Dimer_Tnp_hAT"/>
    <property type="match status" value="1"/>
</dbReference>
<keyword evidence="3" id="KW-1185">Reference proteome</keyword>
<feature type="domain" description="HAT C-terminal dimerisation" evidence="1">
    <location>
        <begin position="95"/>
        <end position="176"/>
    </location>
</feature>
<accession>A0A3Q7G495</accession>
<dbReference type="STRING" id="4081.A0A3Q7G495"/>
<protein>
    <recommendedName>
        <fullName evidence="1">HAT C-terminal dimerisation domain-containing protein</fullName>
    </recommendedName>
</protein>
<reference evidence="2" key="1">
    <citation type="journal article" date="2012" name="Nature">
        <title>The tomato genome sequence provides insights into fleshy fruit evolution.</title>
        <authorList>
            <consortium name="Tomato Genome Consortium"/>
        </authorList>
    </citation>
    <scope>NUCLEOTIDE SEQUENCE [LARGE SCALE GENOMIC DNA]</scope>
    <source>
        <strain evidence="2">cv. Heinz 1706</strain>
    </source>
</reference>
<dbReference type="SUPFAM" id="SSF53098">
    <property type="entry name" value="Ribonuclease H-like"/>
    <property type="match status" value="1"/>
</dbReference>